<reference evidence="1" key="1">
    <citation type="submission" date="2023-10" db="EMBL/GenBank/DDBJ databases">
        <title>Genome assemblies of two species of porcelain crab, Petrolisthes cinctipes and Petrolisthes manimaculis (Anomura: Porcellanidae).</title>
        <authorList>
            <person name="Angst P."/>
        </authorList>
    </citation>
    <scope>NUCLEOTIDE SEQUENCE</scope>
    <source>
        <strain evidence="1">PB745_01</strain>
        <tissue evidence="1">Gill</tissue>
    </source>
</reference>
<organism evidence="1 2">
    <name type="scientific">Petrolisthes cinctipes</name>
    <name type="common">Flat porcelain crab</name>
    <dbReference type="NCBI Taxonomy" id="88211"/>
    <lineage>
        <taxon>Eukaryota</taxon>
        <taxon>Metazoa</taxon>
        <taxon>Ecdysozoa</taxon>
        <taxon>Arthropoda</taxon>
        <taxon>Crustacea</taxon>
        <taxon>Multicrustacea</taxon>
        <taxon>Malacostraca</taxon>
        <taxon>Eumalacostraca</taxon>
        <taxon>Eucarida</taxon>
        <taxon>Decapoda</taxon>
        <taxon>Pleocyemata</taxon>
        <taxon>Anomura</taxon>
        <taxon>Galatheoidea</taxon>
        <taxon>Porcellanidae</taxon>
        <taxon>Petrolisthes</taxon>
    </lineage>
</organism>
<comment type="caution">
    <text evidence="1">The sequence shown here is derived from an EMBL/GenBank/DDBJ whole genome shotgun (WGS) entry which is preliminary data.</text>
</comment>
<name>A0AAE1GJA5_PETCI</name>
<evidence type="ECO:0000313" key="1">
    <source>
        <dbReference type="EMBL" id="KAK3894044.1"/>
    </source>
</evidence>
<accession>A0AAE1GJA5</accession>
<evidence type="ECO:0000313" key="2">
    <source>
        <dbReference type="Proteomes" id="UP001286313"/>
    </source>
</evidence>
<dbReference type="EMBL" id="JAWQEG010000144">
    <property type="protein sequence ID" value="KAK3894044.1"/>
    <property type="molecule type" value="Genomic_DNA"/>
</dbReference>
<keyword evidence="2" id="KW-1185">Reference proteome</keyword>
<protein>
    <submittedName>
        <fullName evidence="1">Uncharacterized protein</fullName>
    </submittedName>
</protein>
<proteinExistence type="predicted"/>
<dbReference type="Proteomes" id="UP001286313">
    <property type="component" value="Unassembled WGS sequence"/>
</dbReference>
<dbReference type="AlphaFoldDB" id="A0AAE1GJA5"/>
<sequence>MMKRAATPTPSIPAASSPLPFFDNFTVSAMQRLVHGNYADKQHYTVKSMTMDLKMAGIIQDITTETRVLRLMHAMGFQYRASQSKMYVGKESIDIVCRRIAALKALRHHQGGGEAGGLCKRNVVHHQNGSQPGVGRLHANCHQCYIQTSGAARKGSISWCSQVARLTAL</sequence>
<gene>
    <name evidence="1" type="ORF">Pcinc_002146</name>
</gene>